<name>A0A2T3IPH3_9GAMM</name>
<dbReference type="Gene3D" id="2.30.110.10">
    <property type="entry name" value="Electron Transport, Fmn-binding Protein, Chain A"/>
    <property type="match status" value="1"/>
</dbReference>
<dbReference type="AlphaFoldDB" id="A0A2T3IPH3"/>
<dbReference type="EMBL" id="PYMK01000004">
    <property type="protein sequence ID" value="PSU30238.1"/>
    <property type="molecule type" value="Genomic_DNA"/>
</dbReference>
<dbReference type="InterPro" id="IPR012349">
    <property type="entry name" value="Split_barrel_FMN-bd"/>
</dbReference>
<accession>A0A2T3IPH3</accession>
<dbReference type="HAMAP" id="MF_00764">
    <property type="entry name" value="UPF0306"/>
    <property type="match status" value="1"/>
</dbReference>
<proteinExistence type="inferred from homology"/>
<comment type="similarity">
    <text evidence="1">Belongs to the UPF0306 family.</text>
</comment>
<gene>
    <name evidence="2" type="ORF">CTM88_04275</name>
</gene>
<dbReference type="Proteomes" id="UP000240254">
    <property type="component" value="Unassembled WGS sequence"/>
</dbReference>
<protein>
    <recommendedName>
        <fullName evidence="1">UPF0306 protein CTM88_04275</fullName>
    </recommendedName>
</protein>
<dbReference type="RefSeq" id="WP_065167217.1">
    <property type="nucleotide sequence ID" value="NZ_LZEZ01000008.1"/>
</dbReference>
<evidence type="ECO:0000313" key="2">
    <source>
        <dbReference type="EMBL" id="PSU30238.1"/>
    </source>
</evidence>
<dbReference type="NCBIfam" id="NF002900">
    <property type="entry name" value="PRK03467.1"/>
    <property type="match status" value="1"/>
</dbReference>
<evidence type="ECO:0000313" key="3">
    <source>
        <dbReference type="Proteomes" id="UP000240254"/>
    </source>
</evidence>
<evidence type="ECO:0000256" key="1">
    <source>
        <dbReference type="HAMAP-Rule" id="MF_00764"/>
    </source>
</evidence>
<organism evidence="2 3">
    <name type="scientific">Photobacterium aquimaris</name>
    <dbReference type="NCBI Taxonomy" id="512643"/>
    <lineage>
        <taxon>Bacteria</taxon>
        <taxon>Pseudomonadati</taxon>
        <taxon>Pseudomonadota</taxon>
        <taxon>Gammaproteobacteria</taxon>
        <taxon>Vibrionales</taxon>
        <taxon>Vibrionaceae</taxon>
        <taxon>Photobacterium</taxon>
    </lineage>
</organism>
<dbReference type="SUPFAM" id="SSF50475">
    <property type="entry name" value="FMN-binding split barrel"/>
    <property type="match status" value="1"/>
</dbReference>
<comment type="caution">
    <text evidence="2">The sequence shown here is derived from an EMBL/GenBank/DDBJ whole genome shotgun (WGS) entry which is preliminary data.</text>
</comment>
<reference evidence="2 3" key="1">
    <citation type="submission" date="2018-03" db="EMBL/GenBank/DDBJ databases">
        <title>Whole genome sequencing of Histamine producing bacteria.</title>
        <authorList>
            <person name="Butler K."/>
        </authorList>
    </citation>
    <scope>NUCLEOTIDE SEQUENCE [LARGE SCALE GENOMIC DNA]</scope>
    <source>
        <strain evidence="2 3">BS2</strain>
    </source>
</reference>
<sequence>MNEIKHISDFLKQNHLLTLCANFDTDLWCASCYYSFNPKKMSLFIMTSENSHHSQLMMLNKNIVGTIAPQPENISDIKGIQFKGKIKKLTNKEAEIANTNYYYKFPSAKFITAPIWEIELLMIKMTDNSLGFGKKLFWRQDKHIKKDTKH</sequence>
<dbReference type="PIRSF" id="PIRSF009554">
    <property type="entry name" value="UCP009554"/>
    <property type="match status" value="1"/>
</dbReference>
<dbReference type="InterPro" id="IPR011194">
    <property type="entry name" value="UPF0306"/>
</dbReference>
<dbReference type="OrthoDB" id="8447155at2"/>